<gene>
    <name evidence="2" type="ORF">AVEN_104323_1</name>
</gene>
<dbReference type="Proteomes" id="UP000499080">
    <property type="component" value="Unassembled WGS sequence"/>
</dbReference>
<feature type="compositionally biased region" description="Polar residues" evidence="1">
    <location>
        <begin position="12"/>
        <end position="22"/>
    </location>
</feature>
<dbReference type="EMBL" id="BGPR01000117">
    <property type="protein sequence ID" value="GBL96085.1"/>
    <property type="molecule type" value="Genomic_DNA"/>
</dbReference>
<name>A0A4Y2BX83_ARAVE</name>
<feature type="non-terminal residue" evidence="2">
    <location>
        <position position="42"/>
    </location>
</feature>
<evidence type="ECO:0000313" key="2">
    <source>
        <dbReference type="EMBL" id="GBL96085.1"/>
    </source>
</evidence>
<accession>A0A4Y2BX83</accession>
<reference evidence="2 3" key="1">
    <citation type="journal article" date="2019" name="Sci. Rep.">
        <title>Orb-weaving spider Araneus ventricosus genome elucidates the spidroin gene catalogue.</title>
        <authorList>
            <person name="Kono N."/>
            <person name="Nakamura H."/>
            <person name="Ohtoshi R."/>
            <person name="Moran D.A.P."/>
            <person name="Shinohara A."/>
            <person name="Yoshida Y."/>
            <person name="Fujiwara M."/>
            <person name="Mori M."/>
            <person name="Tomita M."/>
            <person name="Arakawa K."/>
        </authorList>
    </citation>
    <scope>NUCLEOTIDE SEQUENCE [LARGE SCALE GENOMIC DNA]</scope>
</reference>
<protein>
    <submittedName>
        <fullName evidence="2">Uncharacterized protein</fullName>
    </submittedName>
</protein>
<evidence type="ECO:0000313" key="3">
    <source>
        <dbReference type="Proteomes" id="UP000499080"/>
    </source>
</evidence>
<evidence type="ECO:0000256" key="1">
    <source>
        <dbReference type="SAM" id="MobiDB-lite"/>
    </source>
</evidence>
<keyword evidence="3" id="KW-1185">Reference proteome</keyword>
<dbReference type="AlphaFoldDB" id="A0A4Y2BX83"/>
<comment type="caution">
    <text evidence="2">The sequence shown here is derived from an EMBL/GenBank/DDBJ whole genome shotgun (WGS) entry which is preliminary data.</text>
</comment>
<proteinExistence type="predicted"/>
<organism evidence="2 3">
    <name type="scientific">Araneus ventricosus</name>
    <name type="common">Orbweaver spider</name>
    <name type="synonym">Epeira ventricosa</name>
    <dbReference type="NCBI Taxonomy" id="182803"/>
    <lineage>
        <taxon>Eukaryota</taxon>
        <taxon>Metazoa</taxon>
        <taxon>Ecdysozoa</taxon>
        <taxon>Arthropoda</taxon>
        <taxon>Chelicerata</taxon>
        <taxon>Arachnida</taxon>
        <taxon>Araneae</taxon>
        <taxon>Araneomorphae</taxon>
        <taxon>Entelegynae</taxon>
        <taxon>Araneoidea</taxon>
        <taxon>Araneidae</taxon>
        <taxon>Araneus</taxon>
    </lineage>
</organism>
<sequence length="42" mass="4875">MIRRRERHLSFATKQPKSQQSEWKMADGAQDGMLKLSSDSHT</sequence>
<feature type="region of interest" description="Disordered" evidence="1">
    <location>
        <begin position="1"/>
        <end position="42"/>
    </location>
</feature>